<evidence type="ECO:0000256" key="3">
    <source>
        <dbReference type="ARBA" id="ARBA00022763"/>
    </source>
</evidence>
<evidence type="ECO:0000256" key="7">
    <source>
        <dbReference type="HAMAP-Rule" id="MF_00201"/>
    </source>
</evidence>
<comment type="function">
    <text evidence="7">Involved in DNA repair and RecF pathway recombination.</text>
</comment>
<dbReference type="SUPFAM" id="SSF50249">
    <property type="entry name" value="Nucleic acid-binding proteins"/>
    <property type="match status" value="1"/>
</dbReference>
<reference evidence="9" key="1">
    <citation type="submission" date="2020-10" db="EMBL/GenBank/DDBJ databases">
        <authorList>
            <person name="Gilroy R."/>
        </authorList>
    </citation>
    <scope>NUCLEOTIDE SEQUENCE</scope>
    <source>
        <strain evidence="9">6276</strain>
    </source>
</reference>
<organism evidence="9 10">
    <name type="scientific">Candidatus Scatousia excrementigallinarum</name>
    <dbReference type="NCBI Taxonomy" id="2840935"/>
    <lineage>
        <taxon>Bacteria</taxon>
        <taxon>Candidatus Scatousia</taxon>
    </lineage>
</organism>
<evidence type="ECO:0000256" key="5">
    <source>
        <dbReference type="ARBA" id="ARBA00023204"/>
    </source>
</evidence>
<dbReference type="NCBIfam" id="TIGR00613">
    <property type="entry name" value="reco"/>
    <property type="match status" value="1"/>
</dbReference>
<dbReference type="GO" id="GO:0043590">
    <property type="term" value="C:bacterial nucleoid"/>
    <property type="evidence" value="ECO:0007669"/>
    <property type="project" value="TreeGrafter"/>
</dbReference>
<evidence type="ECO:0000313" key="9">
    <source>
        <dbReference type="EMBL" id="HIS37624.1"/>
    </source>
</evidence>
<evidence type="ECO:0000256" key="2">
    <source>
        <dbReference type="ARBA" id="ARBA00021310"/>
    </source>
</evidence>
<evidence type="ECO:0000256" key="4">
    <source>
        <dbReference type="ARBA" id="ARBA00023172"/>
    </source>
</evidence>
<dbReference type="Pfam" id="PF02565">
    <property type="entry name" value="RecO_C"/>
    <property type="match status" value="1"/>
</dbReference>
<comment type="similarity">
    <text evidence="1 7">Belongs to the RecO family.</text>
</comment>
<dbReference type="GO" id="GO:0006302">
    <property type="term" value="P:double-strand break repair"/>
    <property type="evidence" value="ECO:0007669"/>
    <property type="project" value="TreeGrafter"/>
</dbReference>
<dbReference type="Proteomes" id="UP000823928">
    <property type="component" value="Unassembled WGS sequence"/>
</dbReference>
<evidence type="ECO:0000313" key="10">
    <source>
        <dbReference type="Proteomes" id="UP000823928"/>
    </source>
</evidence>
<name>A0A9D1JPH8_9BACT</name>
<dbReference type="InterPro" id="IPR022572">
    <property type="entry name" value="DNA_rep/recomb_RecO_N"/>
</dbReference>
<dbReference type="HAMAP" id="MF_00201">
    <property type="entry name" value="RecO"/>
    <property type="match status" value="1"/>
</dbReference>
<protein>
    <recommendedName>
        <fullName evidence="2 7">DNA repair protein RecO</fullName>
    </recommendedName>
    <alternativeName>
        <fullName evidence="6 7">Recombination protein O</fullName>
    </alternativeName>
</protein>
<sequence>MDSFVTDAINLKSYNLSESDKIMVMYSRDRGLIRGVAKGVKKPKSKLGARMDLLVANKLMLHKGRNLDTISQAEALNTFNATRRNMDKIFYSMYISEVVNNFGVEDDPCSAVIFDLLYEALNTISHADDKIQILNAVLKFQLKMMRVSGFSLELDKCLCCGKPIENENMFFSGRLGGVVCKECNSHYGLTDVMHYKLRDFMSVLANSEFDVISVYEEKANEKICLVCFELLKSYINSHSVKKFNSTAILQEVV</sequence>
<dbReference type="AlphaFoldDB" id="A0A9D1JPH8"/>
<dbReference type="Gene3D" id="1.20.1440.120">
    <property type="entry name" value="Recombination protein O, C-terminal domain"/>
    <property type="match status" value="1"/>
</dbReference>
<dbReference type="EMBL" id="DVIU01000279">
    <property type="protein sequence ID" value="HIS37624.1"/>
    <property type="molecule type" value="Genomic_DNA"/>
</dbReference>
<dbReference type="InterPro" id="IPR042242">
    <property type="entry name" value="RecO_C"/>
</dbReference>
<reference evidence="9" key="2">
    <citation type="journal article" date="2021" name="PeerJ">
        <title>Extensive microbial diversity within the chicken gut microbiome revealed by metagenomics and culture.</title>
        <authorList>
            <person name="Gilroy R."/>
            <person name="Ravi A."/>
            <person name="Getino M."/>
            <person name="Pursley I."/>
            <person name="Horton D.L."/>
            <person name="Alikhan N.F."/>
            <person name="Baker D."/>
            <person name="Gharbi K."/>
            <person name="Hall N."/>
            <person name="Watson M."/>
            <person name="Adriaenssens E.M."/>
            <person name="Foster-Nyarko E."/>
            <person name="Jarju S."/>
            <person name="Secka A."/>
            <person name="Antonio M."/>
            <person name="Oren A."/>
            <person name="Chaudhuri R.R."/>
            <person name="La Ragione R."/>
            <person name="Hildebrand F."/>
            <person name="Pallen M.J."/>
        </authorList>
    </citation>
    <scope>NUCLEOTIDE SEQUENCE</scope>
    <source>
        <strain evidence="9">6276</strain>
    </source>
</reference>
<accession>A0A9D1JPH8</accession>
<keyword evidence="3 7" id="KW-0227">DNA damage</keyword>
<gene>
    <name evidence="7 9" type="primary">recO</name>
    <name evidence="9" type="ORF">IAC10_13545</name>
</gene>
<dbReference type="PANTHER" id="PTHR33991:SF1">
    <property type="entry name" value="DNA REPAIR PROTEIN RECO"/>
    <property type="match status" value="1"/>
</dbReference>
<comment type="caution">
    <text evidence="9">The sequence shown here is derived from an EMBL/GenBank/DDBJ whole genome shotgun (WGS) entry which is preliminary data.</text>
</comment>
<evidence type="ECO:0000256" key="6">
    <source>
        <dbReference type="ARBA" id="ARBA00033409"/>
    </source>
</evidence>
<keyword evidence="4 7" id="KW-0233">DNA recombination</keyword>
<dbReference type="GO" id="GO:0006310">
    <property type="term" value="P:DNA recombination"/>
    <property type="evidence" value="ECO:0007669"/>
    <property type="project" value="UniProtKB-UniRule"/>
</dbReference>
<dbReference type="InterPro" id="IPR037278">
    <property type="entry name" value="ARFGAP/RecO"/>
</dbReference>
<evidence type="ECO:0000259" key="8">
    <source>
        <dbReference type="Pfam" id="PF11967"/>
    </source>
</evidence>
<dbReference type="Pfam" id="PF11967">
    <property type="entry name" value="RecO_N"/>
    <property type="match status" value="1"/>
</dbReference>
<keyword evidence="5 7" id="KW-0234">DNA repair</keyword>
<dbReference type="InterPro" id="IPR003717">
    <property type="entry name" value="RecO"/>
</dbReference>
<proteinExistence type="inferred from homology"/>
<feature type="domain" description="DNA replication/recombination mediator RecO N-terminal" evidence="8">
    <location>
        <begin position="1"/>
        <end position="79"/>
    </location>
</feature>
<dbReference type="Gene3D" id="2.40.50.140">
    <property type="entry name" value="Nucleic acid-binding proteins"/>
    <property type="match status" value="1"/>
</dbReference>
<dbReference type="PANTHER" id="PTHR33991">
    <property type="entry name" value="DNA REPAIR PROTEIN RECO"/>
    <property type="match status" value="1"/>
</dbReference>
<evidence type="ECO:0000256" key="1">
    <source>
        <dbReference type="ARBA" id="ARBA00007452"/>
    </source>
</evidence>
<dbReference type="InterPro" id="IPR012340">
    <property type="entry name" value="NA-bd_OB-fold"/>
</dbReference>
<dbReference type="SUPFAM" id="SSF57863">
    <property type="entry name" value="ArfGap/RecO-like zinc finger"/>
    <property type="match status" value="1"/>
</dbReference>